<evidence type="ECO:0000313" key="6">
    <source>
        <dbReference type="EMBL" id="MBB4843328.1"/>
    </source>
</evidence>
<keyword evidence="7" id="KW-1185">Reference proteome</keyword>
<dbReference type="GO" id="GO:0046872">
    <property type="term" value="F:metal ion binding"/>
    <property type="evidence" value="ECO:0007669"/>
    <property type="project" value="UniProtKB-KW"/>
</dbReference>
<dbReference type="PANTHER" id="PTHR34218:SF5">
    <property type="entry name" value="PENICILLIN ACYLASE FAMILY PROTEIN"/>
    <property type="match status" value="1"/>
</dbReference>
<proteinExistence type="inferred from homology"/>
<dbReference type="Gene3D" id="1.10.1400.10">
    <property type="match status" value="1"/>
</dbReference>
<dbReference type="Pfam" id="PF01804">
    <property type="entry name" value="Penicil_amidase"/>
    <property type="match status" value="1"/>
</dbReference>
<dbReference type="GO" id="GO:0017000">
    <property type="term" value="P:antibiotic biosynthetic process"/>
    <property type="evidence" value="ECO:0007669"/>
    <property type="project" value="InterPro"/>
</dbReference>
<feature type="active site" description="Nucleophile" evidence="4">
    <location>
        <position position="252"/>
    </location>
</feature>
<dbReference type="EMBL" id="JACHLP010000003">
    <property type="protein sequence ID" value="MBB4843328.1"/>
    <property type="molecule type" value="Genomic_DNA"/>
</dbReference>
<dbReference type="GO" id="GO:0008953">
    <property type="term" value="F:penicillin amidase activity"/>
    <property type="evidence" value="ECO:0007669"/>
    <property type="project" value="UniProtKB-EC"/>
</dbReference>
<dbReference type="InterPro" id="IPR023343">
    <property type="entry name" value="Penicillin_amidase_dom1"/>
</dbReference>
<dbReference type="AlphaFoldDB" id="A0A840LAV1"/>
<evidence type="ECO:0000256" key="2">
    <source>
        <dbReference type="ARBA" id="ARBA00022801"/>
    </source>
</evidence>
<dbReference type="Gene3D" id="1.10.439.10">
    <property type="entry name" value="Penicillin Amidohydrolase, domain 1"/>
    <property type="match status" value="1"/>
</dbReference>
<dbReference type="Gene3D" id="2.30.120.10">
    <property type="match status" value="1"/>
</dbReference>
<evidence type="ECO:0000256" key="1">
    <source>
        <dbReference type="ARBA" id="ARBA00006586"/>
    </source>
</evidence>
<keyword evidence="5" id="KW-0479">Metal-binding</keyword>
<dbReference type="CDD" id="cd03747">
    <property type="entry name" value="Ntn_PGA_like"/>
    <property type="match status" value="1"/>
</dbReference>
<dbReference type="Proteomes" id="UP000562027">
    <property type="component" value="Unassembled WGS sequence"/>
</dbReference>
<dbReference type="PIRSF" id="PIRSF001227">
    <property type="entry name" value="Pen_acylase"/>
    <property type="match status" value="1"/>
</dbReference>
<feature type="binding site" evidence="5">
    <location>
        <position position="327"/>
    </location>
    <ligand>
        <name>Ca(2+)</name>
        <dbReference type="ChEBI" id="CHEBI:29108"/>
    </ligand>
</feature>
<comment type="caution">
    <text evidence="6">The sequence shown here is derived from an EMBL/GenBank/DDBJ whole genome shotgun (WGS) entry which is preliminary data.</text>
</comment>
<dbReference type="InterPro" id="IPR014395">
    <property type="entry name" value="Pen/GL7ACA/AHL_acylase"/>
</dbReference>
<evidence type="ECO:0000313" key="7">
    <source>
        <dbReference type="Proteomes" id="UP000562027"/>
    </source>
</evidence>
<dbReference type="SUPFAM" id="SSF56235">
    <property type="entry name" value="N-terminal nucleophile aminohydrolases (Ntn hydrolases)"/>
    <property type="match status" value="1"/>
</dbReference>
<dbReference type="PANTHER" id="PTHR34218">
    <property type="entry name" value="PEPTIDASE S45 PENICILLIN AMIDASE"/>
    <property type="match status" value="1"/>
</dbReference>
<dbReference type="RefSeq" id="WP_184298478.1">
    <property type="nucleotide sequence ID" value="NZ_JACHLP010000003.1"/>
</dbReference>
<feature type="binding site" evidence="5">
    <location>
        <position position="460"/>
    </location>
    <ligand>
        <name>Ca(2+)</name>
        <dbReference type="ChEBI" id="CHEBI:29108"/>
    </ligand>
</feature>
<evidence type="ECO:0000256" key="3">
    <source>
        <dbReference type="ARBA" id="ARBA00023145"/>
    </source>
</evidence>
<name>A0A840LAV1_9BURK</name>
<accession>A0A840LAV1</accession>
<organism evidence="6 7">
    <name type="scientific">Roseateles oligotrophus</name>
    <dbReference type="NCBI Taxonomy" id="1769250"/>
    <lineage>
        <taxon>Bacteria</taxon>
        <taxon>Pseudomonadati</taxon>
        <taxon>Pseudomonadota</taxon>
        <taxon>Betaproteobacteria</taxon>
        <taxon>Burkholderiales</taxon>
        <taxon>Sphaerotilaceae</taxon>
        <taxon>Roseateles</taxon>
    </lineage>
</organism>
<evidence type="ECO:0000256" key="5">
    <source>
        <dbReference type="PIRSR" id="PIRSR001227-2"/>
    </source>
</evidence>
<feature type="binding site" evidence="5">
    <location>
        <position position="324"/>
    </location>
    <ligand>
        <name>Ca(2+)</name>
        <dbReference type="ChEBI" id="CHEBI:29108"/>
    </ligand>
</feature>
<reference evidence="6 7" key="1">
    <citation type="submission" date="2020-08" db="EMBL/GenBank/DDBJ databases">
        <title>Functional genomics of gut bacteria from endangered species of beetles.</title>
        <authorList>
            <person name="Carlos-Shanley C."/>
        </authorList>
    </citation>
    <scope>NUCLEOTIDE SEQUENCE [LARGE SCALE GENOMIC DNA]</scope>
    <source>
        <strain evidence="6 7">S00239</strain>
    </source>
</reference>
<feature type="binding site" evidence="5">
    <location>
        <position position="190"/>
    </location>
    <ligand>
        <name>Ca(2+)</name>
        <dbReference type="ChEBI" id="CHEBI:29108"/>
    </ligand>
</feature>
<keyword evidence="3" id="KW-0865">Zymogen</keyword>
<dbReference type="EC" id="3.5.1.11" evidence="6"/>
<dbReference type="InterPro" id="IPR002692">
    <property type="entry name" value="S45"/>
</dbReference>
<dbReference type="InterPro" id="IPR043146">
    <property type="entry name" value="Penicillin_amidase_N_B-knob"/>
</dbReference>
<dbReference type="Gene3D" id="3.60.20.10">
    <property type="entry name" value="Glutamine Phosphoribosylpyrophosphate, subunit 1, domain 1"/>
    <property type="match status" value="1"/>
</dbReference>
<keyword evidence="2 6" id="KW-0378">Hydrolase</keyword>
<gene>
    <name evidence="6" type="ORF">HNP55_001847</name>
</gene>
<keyword evidence="5" id="KW-0106">Calcium</keyword>
<dbReference type="InterPro" id="IPR029055">
    <property type="entry name" value="Ntn_hydrolases_N"/>
</dbReference>
<dbReference type="InterPro" id="IPR043147">
    <property type="entry name" value="Penicillin_amidase_A-knob"/>
</dbReference>
<comment type="similarity">
    <text evidence="1">Belongs to the peptidase S45 family.</text>
</comment>
<evidence type="ECO:0000256" key="4">
    <source>
        <dbReference type="PIRSR" id="PIRSR001227-1"/>
    </source>
</evidence>
<protein>
    <submittedName>
        <fullName evidence="6">Penicillin amidase</fullName>
        <ecNumber evidence="6">3.5.1.11</ecNumber>
    </submittedName>
</protein>
<comment type="cofactor">
    <cofactor evidence="5">
        <name>Ca(2+)</name>
        <dbReference type="ChEBI" id="CHEBI:29108"/>
    </cofactor>
    <text evidence="5">Binds 1 Ca(2+) ion per dimer.</text>
</comment>
<sequence length="797" mass="87991">MKSMLKKSLLLLLALLLLAALLLTLHLRGKRPQREGELALSGLRAEVSVRYDEFGVPHISAAHEDDLYRALGYVHAQDRLFQMEMLRRLARGELAEVLGPKLLETDRLFRTLGIRAHADAYVAREFAQIDTPAKRSLMAYLDGINQYQATRPAPLEFEVLGLPKRPFTPADTVSVAGYLAYSFAAAFRTEPVLTQIRDQLGAAYLPIFDLAWRPDGVLRQGLRPGDWQDLGRLARLSQNALEAAGQPVFEGSNAWAIAGRRTLSGKPLLAGDPHIQFSTPAVWYEAHLRSPGFELYGHFQALNPAALLGHNEKFAWSLTMFQNDDIDLVAEKLNPADPNQVWYRGAWVAMQSREETIVVKGAEPLKLRLRRSPHGPIINDALAGAVGATPIAMWWALLETENPVLQAFYELNRADTLDKARQAAAQIHAPGLNVVWAGAGGDIGWWAAARLPQRPAGVNPNFILDGASGEADKPGFLPFSANPQEENPARGYIVSANHQPAGAQPVPGYYNLWDRAERLDSLLRDSSIRWAPANTRALQLDVQTGYHQRILRPVLPLLRAAAQSEPDQALVEELAAWDGKFSLAPRAPVLFQQFLYELAHAALADELGEQAFDNLRRTRVLDPALPRLLADPDSPWWDKRGTPAVETRAQIVQQAWAATLAHLRKTLGADSKTWSWGAAHTLTHPHPLGQQQPLDKIFNVGPWPVPGTRELPNNLDARLGPAPWAVVTGPSTRRIIDFGQPGQSLGINPVGQSGVWGDAHYADQSKLHAQGQYRSQHLLEADVAAHTRSRLLLRPQP</sequence>